<gene>
    <name evidence="1" type="ORF">BV22DRAFT_978459</name>
</gene>
<name>A0ACB8AVP8_9AGAM</name>
<sequence length="137" mass="15255">MASIIVDDRDPSIIYSTGVWWYGGVYPEYDNTTRGSQTAGTPAQILFLFRGTRIAVYGTISEAALNNSIPPISTYNLDELPTSTYSAVNTQDTPLYRQQFYDSGVIADGQHTLVINPDTDQLSTMWFDYLEYMPSSG</sequence>
<accession>A0ACB8AVP8</accession>
<evidence type="ECO:0000313" key="2">
    <source>
        <dbReference type="Proteomes" id="UP000790709"/>
    </source>
</evidence>
<keyword evidence="2" id="KW-1185">Reference proteome</keyword>
<feature type="non-terminal residue" evidence="1">
    <location>
        <position position="137"/>
    </location>
</feature>
<organism evidence="1 2">
    <name type="scientific">Leucogyrophana mollusca</name>
    <dbReference type="NCBI Taxonomy" id="85980"/>
    <lineage>
        <taxon>Eukaryota</taxon>
        <taxon>Fungi</taxon>
        <taxon>Dikarya</taxon>
        <taxon>Basidiomycota</taxon>
        <taxon>Agaricomycotina</taxon>
        <taxon>Agaricomycetes</taxon>
        <taxon>Agaricomycetidae</taxon>
        <taxon>Boletales</taxon>
        <taxon>Boletales incertae sedis</taxon>
        <taxon>Leucogyrophana</taxon>
    </lineage>
</organism>
<proteinExistence type="predicted"/>
<dbReference type="EMBL" id="MU267270">
    <property type="protein sequence ID" value="KAH7917108.1"/>
    <property type="molecule type" value="Genomic_DNA"/>
</dbReference>
<dbReference type="Proteomes" id="UP000790709">
    <property type="component" value="Unassembled WGS sequence"/>
</dbReference>
<evidence type="ECO:0000313" key="1">
    <source>
        <dbReference type="EMBL" id="KAH7917108.1"/>
    </source>
</evidence>
<comment type="caution">
    <text evidence="1">The sequence shown here is derived from an EMBL/GenBank/DDBJ whole genome shotgun (WGS) entry which is preliminary data.</text>
</comment>
<reference evidence="1" key="1">
    <citation type="journal article" date="2021" name="New Phytol.">
        <title>Evolutionary innovations through gain and loss of genes in the ectomycorrhizal Boletales.</title>
        <authorList>
            <person name="Wu G."/>
            <person name="Miyauchi S."/>
            <person name="Morin E."/>
            <person name="Kuo A."/>
            <person name="Drula E."/>
            <person name="Varga T."/>
            <person name="Kohler A."/>
            <person name="Feng B."/>
            <person name="Cao Y."/>
            <person name="Lipzen A."/>
            <person name="Daum C."/>
            <person name="Hundley H."/>
            <person name="Pangilinan J."/>
            <person name="Johnson J."/>
            <person name="Barry K."/>
            <person name="LaButti K."/>
            <person name="Ng V."/>
            <person name="Ahrendt S."/>
            <person name="Min B."/>
            <person name="Choi I.G."/>
            <person name="Park H."/>
            <person name="Plett J.M."/>
            <person name="Magnuson J."/>
            <person name="Spatafora J.W."/>
            <person name="Nagy L.G."/>
            <person name="Henrissat B."/>
            <person name="Grigoriev I.V."/>
            <person name="Yang Z.L."/>
            <person name="Xu J."/>
            <person name="Martin F.M."/>
        </authorList>
    </citation>
    <scope>NUCLEOTIDE SEQUENCE</scope>
    <source>
        <strain evidence="1">KUC20120723A-06</strain>
    </source>
</reference>
<protein>
    <submittedName>
        <fullName evidence="1">Uncharacterized protein</fullName>
    </submittedName>
</protein>